<dbReference type="AlphaFoldDB" id="A0AAD6S0G9"/>
<accession>A0AAD6S0G9</accession>
<dbReference type="Proteomes" id="UP001218188">
    <property type="component" value="Unassembled WGS sequence"/>
</dbReference>
<gene>
    <name evidence="2" type="ORF">C8F04DRAFT_1198278</name>
</gene>
<sequence>MTLDGLLFTAGEGVDVATLVADVVCNRTDTTTFLSLTNDNYPAGVNPVAHFRSSVRVFPITLQNPGGESSRTAWNIHAAPPSRSSASNRAWISLLNGLDFDSEMHYVGRAITPALLCSGCKSFGHIIDPLHPPVYPWLAHSHPHRGHLPARFIRSRAAARTNSAQSGHQLKKYCLTTNHKVLFNEQSFYILWTSSLDDYSSFQNTELLLRPHFSPTITALKTGLESKECGRANPTALVHRLHRSIAARRPTYTIGQPRQPVGKPNGMSGWSSTRRSSKMAVHLRPSVPGREALAIRNDNNNPQTVVNDGNTVISRLSSSGGVHGISIGRAPDDGAGEIGDGNNPGLVSNEGPRCSQRL</sequence>
<keyword evidence="3" id="KW-1185">Reference proteome</keyword>
<proteinExistence type="predicted"/>
<comment type="caution">
    <text evidence="2">The sequence shown here is derived from an EMBL/GenBank/DDBJ whole genome shotgun (WGS) entry which is preliminary data.</text>
</comment>
<reference evidence="2" key="1">
    <citation type="submission" date="2023-03" db="EMBL/GenBank/DDBJ databases">
        <title>Massive genome expansion in bonnet fungi (Mycena s.s.) driven by repeated elements and novel gene families across ecological guilds.</title>
        <authorList>
            <consortium name="Lawrence Berkeley National Laboratory"/>
            <person name="Harder C.B."/>
            <person name="Miyauchi S."/>
            <person name="Viragh M."/>
            <person name="Kuo A."/>
            <person name="Thoen E."/>
            <person name="Andreopoulos B."/>
            <person name="Lu D."/>
            <person name="Skrede I."/>
            <person name="Drula E."/>
            <person name="Henrissat B."/>
            <person name="Morin E."/>
            <person name="Kohler A."/>
            <person name="Barry K."/>
            <person name="LaButti K."/>
            <person name="Morin E."/>
            <person name="Salamov A."/>
            <person name="Lipzen A."/>
            <person name="Mereny Z."/>
            <person name="Hegedus B."/>
            <person name="Baldrian P."/>
            <person name="Stursova M."/>
            <person name="Weitz H."/>
            <person name="Taylor A."/>
            <person name="Grigoriev I.V."/>
            <person name="Nagy L.G."/>
            <person name="Martin F."/>
            <person name="Kauserud H."/>
        </authorList>
    </citation>
    <scope>NUCLEOTIDE SEQUENCE</scope>
    <source>
        <strain evidence="2">CBHHK200</strain>
    </source>
</reference>
<evidence type="ECO:0000313" key="3">
    <source>
        <dbReference type="Proteomes" id="UP001218188"/>
    </source>
</evidence>
<organism evidence="2 3">
    <name type="scientific">Mycena alexandri</name>
    <dbReference type="NCBI Taxonomy" id="1745969"/>
    <lineage>
        <taxon>Eukaryota</taxon>
        <taxon>Fungi</taxon>
        <taxon>Dikarya</taxon>
        <taxon>Basidiomycota</taxon>
        <taxon>Agaricomycotina</taxon>
        <taxon>Agaricomycetes</taxon>
        <taxon>Agaricomycetidae</taxon>
        <taxon>Agaricales</taxon>
        <taxon>Marasmiineae</taxon>
        <taxon>Mycenaceae</taxon>
        <taxon>Mycena</taxon>
    </lineage>
</organism>
<name>A0AAD6S0G9_9AGAR</name>
<protein>
    <submittedName>
        <fullName evidence="2">Uncharacterized protein</fullName>
    </submittedName>
</protein>
<dbReference type="EMBL" id="JARJCM010000314">
    <property type="protein sequence ID" value="KAJ7018949.1"/>
    <property type="molecule type" value="Genomic_DNA"/>
</dbReference>
<evidence type="ECO:0000256" key="1">
    <source>
        <dbReference type="SAM" id="MobiDB-lite"/>
    </source>
</evidence>
<feature type="region of interest" description="Disordered" evidence="1">
    <location>
        <begin position="317"/>
        <end position="358"/>
    </location>
</feature>
<evidence type="ECO:0000313" key="2">
    <source>
        <dbReference type="EMBL" id="KAJ7018949.1"/>
    </source>
</evidence>
<feature type="region of interest" description="Disordered" evidence="1">
    <location>
        <begin position="254"/>
        <end position="282"/>
    </location>
</feature>
<feature type="compositionally biased region" description="Low complexity" evidence="1">
    <location>
        <begin position="317"/>
        <end position="328"/>
    </location>
</feature>